<reference evidence="1 2" key="1">
    <citation type="submission" date="2014-02" db="EMBL/GenBank/DDBJ databases">
        <title>The small core and large imbalanced accessory genome model reveals a collaborative survival strategy of Sorangium cellulosum strains in nature.</title>
        <authorList>
            <person name="Han K."/>
            <person name="Peng R."/>
            <person name="Blom J."/>
            <person name="Li Y.-Z."/>
        </authorList>
    </citation>
    <scope>NUCLEOTIDE SEQUENCE [LARGE SCALE GENOMIC DNA]</scope>
    <source>
        <strain evidence="1 2">So0007-03</strain>
    </source>
</reference>
<evidence type="ECO:0000313" key="1">
    <source>
        <dbReference type="EMBL" id="KYG07875.1"/>
    </source>
</evidence>
<accession>A0A150TT64</accession>
<gene>
    <name evidence="1" type="ORF">BE21_26770</name>
</gene>
<proteinExistence type="predicted"/>
<dbReference type="Proteomes" id="UP000075502">
    <property type="component" value="Unassembled WGS sequence"/>
</dbReference>
<organism evidence="1 2">
    <name type="scientific">Sorangium cellulosum</name>
    <name type="common">Polyangium cellulosum</name>
    <dbReference type="NCBI Taxonomy" id="56"/>
    <lineage>
        <taxon>Bacteria</taxon>
        <taxon>Pseudomonadati</taxon>
        <taxon>Myxococcota</taxon>
        <taxon>Polyangia</taxon>
        <taxon>Polyangiales</taxon>
        <taxon>Polyangiaceae</taxon>
        <taxon>Sorangium</taxon>
    </lineage>
</organism>
<evidence type="ECO:0008006" key="3">
    <source>
        <dbReference type="Google" id="ProtNLM"/>
    </source>
</evidence>
<dbReference type="EMBL" id="JEME01001160">
    <property type="protein sequence ID" value="KYG07875.1"/>
    <property type="molecule type" value="Genomic_DNA"/>
</dbReference>
<name>A0A150TT64_SORCE</name>
<dbReference type="AlphaFoldDB" id="A0A150TT64"/>
<sequence length="139" mass="14686">MSASDLATWRAVITAVRAQRPALASVLEHAAVLELSPTRVVLGYEANSFLSGQATEPAARDMLARVLQSHFGGPAELVFETITRGSAGPSLAQVETAERKARVEAARRAVADHPLVTAAIELLGAELKDVRLSPEFADG</sequence>
<protein>
    <recommendedName>
        <fullName evidence="3">DNA polymerase III subunit gamma/tau</fullName>
    </recommendedName>
</protein>
<evidence type="ECO:0000313" key="2">
    <source>
        <dbReference type="Proteomes" id="UP000075502"/>
    </source>
</evidence>
<comment type="caution">
    <text evidence="1">The sequence shown here is derived from an EMBL/GenBank/DDBJ whole genome shotgun (WGS) entry which is preliminary data.</text>
</comment>